<dbReference type="AlphaFoldDB" id="A0A0G9H1B7"/>
<feature type="compositionally biased region" description="Basic and acidic residues" evidence="1">
    <location>
        <begin position="51"/>
        <end position="76"/>
    </location>
</feature>
<dbReference type="EMBL" id="CP017480">
    <property type="protein sequence ID" value="APG02953.1"/>
    <property type="molecule type" value="Genomic_DNA"/>
</dbReference>
<gene>
    <name evidence="3" type="ORF">BJI69_02875</name>
</gene>
<accession>A0A0G9H1B7</accession>
<dbReference type="KEGG" id="lrz:BJI69_02875"/>
<sequence length="179" mass="19117">MQRKTLIASAASLLLAGSTAFAFAQDAAPQPPSAPSARSAQAGAPAGGPKWGHDGRDGRGGEHGRGEWGGHGRGHEQGGVIGDLHSLERLYVMTGRSKELPALYNEVLAKSQNPRVRDYAYRHLARAQMQPTNTDAAIATLRKSLDENLAQDQKRHQDMEAFKARMQQRAAAGPASTAK</sequence>
<proteinExistence type="predicted"/>
<protein>
    <submittedName>
        <fullName evidence="3">Uncharacterized protein</fullName>
    </submittedName>
</protein>
<feature type="compositionally biased region" description="Low complexity" evidence="1">
    <location>
        <begin position="35"/>
        <end position="44"/>
    </location>
</feature>
<dbReference type="OrthoDB" id="9115021at2"/>
<reference evidence="4" key="1">
    <citation type="submission" date="2016-09" db="EMBL/GenBank/DDBJ databases">
        <authorList>
            <person name="Lysoe E."/>
        </authorList>
    </citation>
    <scope>NUCLEOTIDE SEQUENCE [LARGE SCALE GENOMIC DNA]</scope>
    <source>
        <strain evidence="4">LJ96T</strain>
    </source>
</reference>
<evidence type="ECO:0000313" key="4">
    <source>
        <dbReference type="Proteomes" id="UP000182987"/>
    </source>
</evidence>
<keyword evidence="4" id="KW-1185">Reference proteome</keyword>
<dbReference type="RefSeq" id="WP_046969454.1">
    <property type="nucleotide sequence ID" value="NZ_CP017480.1"/>
</dbReference>
<dbReference type="PATRIC" id="fig|1440763.5.peg.4087"/>
<evidence type="ECO:0000256" key="2">
    <source>
        <dbReference type="SAM" id="SignalP"/>
    </source>
</evidence>
<feature type="signal peptide" evidence="2">
    <location>
        <begin position="1"/>
        <end position="24"/>
    </location>
</feature>
<feature type="region of interest" description="Disordered" evidence="1">
    <location>
        <begin position="26"/>
        <end position="80"/>
    </location>
</feature>
<dbReference type="Proteomes" id="UP000182987">
    <property type="component" value="Chromosome"/>
</dbReference>
<evidence type="ECO:0000313" key="3">
    <source>
        <dbReference type="EMBL" id="APG02953.1"/>
    </source>
</evidence>
<organism evidence="3 4">
    <name type="scientific">Luteibacter rhizovicinus DSM 16549</name>
    <dbReference type="NCBI Taxonomy" id="1440763"/>
    <lineage>
        <taxon>Bacteria</taxon>
        <taxon>Pseudomonadati</taxon>
        <taxon>Pseudomonadota</taxon>
        <taxon>Gammaproteobacteria</taxon>
        <taxon>Lysobacterales</taxon>
        <taxon>Rhodanobacteraceae</taxon>
        <taxon>Luteibacter</taxon>
    </lineage>
</organism>
<evidence type="ECO:0000256" key="1">
    <source>
        <dbReference type="SAM" id="MobiDB-lite"/>
    </source>
</evidence>
<name>A0A0G9H1B7_9GAMM</name>
<keyword evidence="2" id="KW-0732">Signal</keyword>
<feature type="chain" id="PRO_5014227921" evidence="2">
    <location>
        <begin position="25"/>
        <end position="179"/>
    </location>
</feature>